<feature type="compositionally biased region" description="Basic and acidic residues" evidence="1">
    <location>
        <begin position="10"/>
        <end position="19"/>
    </location>
</feature>
<dbReference type="Proteomes" id="UP001140949">
    <property type="component" value="Unassembled WGS sequence"/>
</dbReference>
<organism evidence="2 3">
    <name type="scientific">Iris pallida</name>
    <name type="common">Sweet iris</name>
    <dbReference type="NCBI Taxonomy" id="29817"/>
    <lineage>
        <taxon>Eukaryota</taxon>
        <taxon>Viridiplantae</taxon>
        <taxon>Streptophyta</taxon>
        <taxon>Embryophyta</taxon>
        <taxon>Tracheophyta</taxon>
        <taxon>Spermatophyta</taxon>
        <taxon>Magnoliopsida</taxon>
        <taxon>Liliopsida</taxon>
        <taxon>Asparagales</taxon>
        <taxon>Iridaceae</taxon>
        <taxon>Iridoideae</taxon>
        <taxon>Irideae</taxon>
        <taxon>Iris</taxon>
    </lineage>
</organism>
<feature type="region of interest" description="Disordered" evidence="1">
    <location>
        <begin position="96"/>
        <end position="118"/>
    </location>
</feature>
<gene>
    <name evidence="2" type="ORF">M6B38_192380</name>
</gene>
<proteinExistence type="predicted"/>
<keyword evidence="3" id="KW-1185">Reference proteome</keyword>
<evidence type="ECO:0000313" key="3">
    <source>
        <dbReference type="Proteomes" id="UP001140949"/>
    </source>
</evidence>
<evidence type="ECO:0000256" key="1">
    <source>
        <dbReference type="SAM" id="MobiDB-lite"/>
    </source>
</evidence>
<accession>A0AAX6EEC7</accession>
<protein>
    <submittedName>
        <fullName evidence="2">Classical arabinogalactan protein 9</fullName>
    </submittedName>
</protein>
<feature type="region of interest" description="Disordered" evidence="1">
    <location>
        <begin position="1"/>
        <end position="65"/>
    </location>
</feature>
<dbReference type="EMBL" id="JANAVB010037220">
    <property type="protein sequence ID" value="KAJ6802507.1"/>
    <property type="molecule type" value="Genomic_DNA"/>
</dbReference>
<reference evidence="2" key="2">
    <citation type="submission" date="2023-04" db="EMBL/GenBank/DDBJ databases">
        <authorList>
            <person name="Bruccoleri R.E."/>
            <person name="Oakeley E.J."/>
            <person name="Faust A.-M."/>
            <person name="Dessus-Babus S."/>
            <person name="Altorfer M."/>
            <person name="Burckhardt D."/>
            <person name="Oertli M."/>
            <person name="Naumann U."/>
            <person name="Petersen F."/>
            <person name="Wong J."/>
        </authorList>
    </citation>
    <scope>NUCLEOTIDE SEQUENCE</scope>
    <source>
        <strain evidence="2">GSM-AAB239-AS_SAM_17_03QT</strain>
        <tissue evidence="2">Leaf</tissue>
    </source>
</reference>
<reference evidence="2" key="1">
    <citation type="journal article" date="2023" name="GigaByte">
        <title>Genome assembly of the bearded iris, Iris pallida Lam.</title>
        <authorList>
            <person name="Bruccoleri R.E."/>
            <person name="Oakeley E.J."/>
            <person name="Faust A.M.E."/>
            <person name="Altorfer M."/>
            <person name="Dessus-Babus S."/>
            <person name="Burckhardt D."/>
            <person name="Oertli M."/>
            <person name="Naumann U."/>
            <person name="Petersen F."/>
            <person name="Wong J."/>
        </authorList>
    </citation>
    <scope>NUCLEOTIDE SEQUENCE</scope>
    <source>
        <strain evidence="2">GSM-AAB239-AS_SAM_17_03QT</strain>
    </source>
</reference>
<comment type="caution">
    <text evidence="2">The sequence shown here is derived from an EMBL/GenBank/DDBJ whole genome shotgun (WGS) entry which is preliminary data.</text>
</comment>
<name>A0AAX6EEC7_IRIPA</name>
<sequence length="139" mass="15618">MGKAPALGTEARRGSRMAKETGNLTATSSKRGTDGEGFTISVLRKPPSAGSRCSGAERSSTGRRRIPWGRRQERCRGRWPRRRCSWGCSDQAEVRREGKSEHGGARLRRGYYTGGGGRRPRAWYNAPCFVQYEEPRTRR</sequence>
<evidence type="ECO:0000313" key="2">
    <source>
        <dbReference type="EMBL" id="KAJ6802507.1"/>
    </source>
</evidence>
<dbReference type="AlphaFoldDB" id="A0AAX6EEC7"/>